<dbReference type="InterPro" id="IPR051516">
    <property type="entry name" value="SETDB_methyltransferase"/>
</dbReference>
<evidence type="ECO:0000256" key="13">
    <source>
        <dbReference type="ARBA" id="ARBA00023015"/>
    </source>
</evidence>
<evidence type="ECO:0000256" key="15">
    <source>
        <dbReference type="ARBA" id="ARBA00023242"/>
    </source>
</evidence>
<feature type="compositionally biased region" description="Polar residues" evidence="18">
    <location>
        <begin position="169"/>
        <end position="186"/>
    </location>
</feature>
<dbReference type="InterPro" id="IPR046341">
    <property type="entry name" value="SET_dom_sf"/>
</dbReference>
<organism evidence="21 22">
    <name type="scientific">Chanos chanos</name>
    <name type="common">Milkfish</name>
    <name type="synonym">Mugil chanos</name>
    <dbReference type="NCBI Taxonomy" id="29144"/>
    <lineage>
        <taxon>Eukaryota</taxon>
        <taxon>Metazoa</taxon>
        <taxon>Chordata</taxon>
        <taxon>Craniata</taxon>
        <taxon>Vertebrata</taxon>
        <taxon>Euteleostomi</taxon>
        <taxon>Actinopterygii</taxon>
        <taxon>Neopterygii</taxon>
        <taxon>Teleostei</taxon>
        <taxon>Ostariophysi</taxon>
        <taxon>Gonorynchiformes</taxon>
        <taxon>Chanidae</taxon>
        <taxon>Chanos</taxon>
    </lineage>
</organism>
<keyword evidence="10" id="KW-0677">Repeat</keyword>
<dbReference type="InterPro" id="IPR041292">
    <property type="entry name" value="Tudor_4"/>
</dbReference>
<dbReference type="GO" id="GO:0005694">
    <property type="term" value="C:chromosome"/>
    <property type="evidence" value="ECO:0007669"/>
    <property type="project" value="UniProtKB-SubCell"/>
</dbReference>
<reference evidence="22" key="1">
    <citation type="submission" date="2025-08" db="UniProtKB">
        <authorList>
            <consortium name="RefSeq"/>
        </authorList>
    </citation>
    <scope>IDENTIFICATION</scope>
</reference>
<dbReference type="CDD" id="cd01395">
    <property type="entry name" value="HMT_MBD"/>
    <property type="match status" value="1"/>
</dbReference>
<dbReference type="CDD" id="cd10517">
    <property type="entry name" value="SET_SETDB1"/>
    <property type="match status" value="1"/>
</dbReference>
<evidence type="ECO:0000256" key="14">
    <source>
        <dbReference type="ARBA" id="ARBA00023163"/>
    </source>
</evidence>
<evidence type="ECO:0000313" key="22">
    <source>
        <dbReference type="RefSeq" id="XP_030644436.1"/>
    </source>
</evidence>
<keyword evidence="5" id="KW-0678">Repressor</keyword>
<evidence type="ECO:0000256" key="8">
    <source>
        <dbReference type="ARBA" id="ARBA00022691"/>
    </source>
</evidence>
<dbReference type="SMART" id="SM00317">
    <property type="entry name" value="SET"/>
    <property type="match status" value="1"/>
</dbReference>
<evidence type="ECO:0000256" key="18">
    <source>
        <dbReference type="SAM" id="MobiDB-lite"/>
    </source>
</evidence>
<dbReference type="FunCoup" id="A0A6J2WM92">
    <property type="interactions" value="47"/>
</dbReference>
<name>A0A6J2WM92_CHACN</name>
<feature type="compositionally biased region" description="Polar residues" evidence="18">
    <location>
        <begin position="943"/>
        <end position="963"/>
    </location>
</feature>
<dbReference type="Pfam" id="PF18358">
    <property type="entry name" value="Tudor_4"/>
    <property type="match status" value="1"/>
</dbReference>
<evidence type="ECO:0000256" key="3">
    <source>
        <dbReference type="ARBA" id="ARBA00012182"/>
    </source>
</evidence>
<dbReference type="GO" id="GO:0046974">
    <property type="term" value="F:histone H3K9 methyltransferase activity"/>
    <property type="evidence" value="ECO:0007669"/>
    <property type="project" value="UniProtKB-ARBA"/>
</dbReference>
<dbReference type="GeneID" id="115824848"/>
<dbReference type="PROSITE" id="PS50280">
    <property type="entry name" value="SET"/>
    <property type="match status" value="1"/>
</dbReference>
<feature type="compositionally biased region" description="Low complexity" evidence="18">
    <location>
        <begin position="525"/>
        <end position="545"/>
    </location>
</feature>
<dbReference type="InterPro" id="IPR016177">
    <property type="entry name" value="DNA-bd_dom_sf"/>
</dbReference>
<dbReference type="GO" id="GO:0140999">
    <property type="term" value="F:histone H3K4 trimethyltransferase activity"/>
    <property type="evidence" value="ECO:0007669"/>
    <property type="project" value="UniProtKB-EC"/>
</dbReference>
<evidence type="ECO:0000313" key="21">
    <source>
        <dbReference type="Proteomes" id="UP000504632"/>
    </source>
</evidence>
<feature type="compositionally biased region" description="Low complexity" evidence="18">
    <location>
        <begin position="223"/>
        <end position="236"/>
    </location>
</feature>
<keyword evidence="11" id="KW-0862">Zinc</keyword>
<feature type="region of interest" description="Disordered" evidence="18">
    <location>
        <begin position="518"/>
        <end position="562"/>
    </location>
</feature>
<dbReference type="Pfam" id="PF05033">
    <property type="entry name" value="Pre-SET"/>
    <property type="match status" value="1"/>
</dbReference>
<keyword evidence="4" id="KW-0158">Chromosome</keyword>
<keyword evidence="14" id="KW-0804">Transcription</keyword>
<dbReference type="InterPro" id="IPR047232">
    <property type="entry name" value="SETDB1/2-like_MBD"/>
</dbReference>
<dbReference type="Gene3D" id="2.30.30.140">
    <property type="match status" value="3"/>
</dbReference>
<dbReference type="GO" id="GO:0010629">
    <property type="term" value="P:negative regulation of gene expression"/>
    <property type="evidence" value="ECO:0007669"/>
    <property type="project" value="TreeGrafter"/>
</dbReference>
<keyword evidence="12" id="KW-0156">Chromatin regulator</keyword>
<dbReference type="Gene3D" id="2.170.270.10">
    <property type="entry name" value="SET domain"/>
    <property type="match status" value="1"/>
</dbReference>
<dbReference type="GO" id="GO:0032259">
    <property type="term" value="P:methylation"/>
    <property type="evidence" value="ECO:0007669"/>
    <property type="project" value="UniProtKB-KW"/>
</dbReference>
<dbReference type="Pfam" id="PF00856">
    <property type="entry name" value="SET"/>
    <property type="match status" value="1"/>
</dbReference>
<dbReference type="OrthoDB" id="5792673at2759"/>
<proteinExistence type="predicted"/>
<keyword evidence="15" id="KW-0539">Nucleus</keyword>
<dbReference type="PROSITE" id="PS50867">
    <property type="entry name" value="PRE_SET"/>
    <property type="match status" value="1"/>
</dbReference>
<keyword evidence="21" id="KW-1185">Reference proteome</keyword>
<evidence type="ECO:0000256" key="10">
    <source>
        <dbReference type="ARBA" id="ARBA00022737"/>
    </source>
</evidence>
<sequence length="1107" mass="121844">MEEEKEEGIDLSEDEELLRWVRAEVEKDDSLMKHRAEVARMEELVKQREKDMFLTQLLYRNACQSVLECESVVRGLYGQLGLDYRDTDSEDEDKVTQPVNVIQIIDDEGGLKDIASSQSPAESSTATNTAMESLKCLTAETSTPVNTTSKIPTQPSLCARTPSITNESCSPNLTHATNTPAPSSVASAPKTPIVSDPVAKTSTPVDTVGDSIVTPSNHSHGNTITATDTTATPSTSSSVVSVLPSTALSTSSATVITMTTSSSVSQAPLNTPAQTDDCLQGEELKVNMRILGRKTNAWCQGSVTEIRADVGGHKYEVQFDGGKGKRLLPGHHVAFFGPPLLKQLFVGARVVAKHTEDEDSRLCSAVIAELPDRKNRMRFLVFYDEGSTAYVALPDLHLVCKPLENVCEDIDDEEWRSQVEEYLRYYPSPLSVFLRAGVDVQVKLRGNWEDCKVTEVDGSLIHVQFTKDKHTEWLYKGSGRLKHICSIRKHLAEQKQQTSSKEVGKIVKFNSNRTLQINSKTNSDSSATETSSAVTTTTVTTTTASRLRGGVSADKEGTRSLTQQGISLPSRLQPRVVLHRIALPLPASSENTPDRETALAVATATAAESEKAPFNTAKRPAPCPLLWNPLTYKPHQCSPVCLDGLRPQNPDLHRGRNPLLIPLLCNFRRMIARRRLDGKASFHVFYRAPCGQTMCDMGEIQDFLWETRCDFLFLDMFCLDFFVLVNRAPPPCVSADAPPFFSLPDVSEGEELVPVPCVNEVDATPLPAVKYTRHRSLAPGIPVSTDLSFLIGCDCTDGCRDRSKCSCQQLTIEATELFPGGPVDVNAGYTHKRLQRCLPTGVYECNPLCRCDPRMCSNRLVQHGLQLRLQLFMTQHKGWGVRCQDDVAKGTFVCLFTGRVVTEDMVTAEGQGLADDYLANLDYIECVEKIKEGYESEACCSEDGTSVTTTTPHSEKQSGGTQESKIKSAGLERRKTTKPTPGFAIKSSHRKVKPTGSTTPPKKEKKLPSNISARTLFDGEKTCYIIDAQQEGNIARYLNHSCSPNLFVQSVFVDTHDLRFPWVAFFTSKRIRAGTELTWDYSYDVGSVEGKVLLCCCGSAECTGRLL</sequence>
<dbReference type="FunFam" id="2.170.270.10:FF:000017">
    <property type="entry name" value="Histone-lysine N-methyltransferase"/>
    <property type="match status" value="1"/>
</dbReference>
<comment type="function">
    <text evidence="17">Histone methyltransferase that specifically trimethylates 'Lys-9' of histone H3. H3 'Lys-9' trimethylation represents a specific tag for epigenetic transcriptional repression by recruiting HP1 (CBX1, CBX3 and/or CBX5) proteins to methylated histones. Mainly functions in euchromatin regions, thereby playing a central role in the silencing of euchromatic genes. H3 'Lys-9' trimethylation is coordinated with DNA methylation. Plays a role in promoter hypermethylation and transcriptional silencing of tumor suppressor genes (TSGs) or other tumor-related genes. Also required to maintain a transcriptionally repressive state of genes in undifferentiated embryonic stem cells (ESCs). Associates at promoter regions of tumor suppressor genes (TSGs) leading to their gene silencing.</text>
</comment>
<keyword evidence="6" id="KW-0489">Methyltransferase</keyword>
<dbReference type="Pfam" id="PF18359">
    <property type="entry name" value="Tudor_5"/>
    <property type="match status" value="1"/>
</dbReference>
<dbReference type="InterPro" id="IPR002999">
    <property type="entry name" value="Tudor"/>
</dbReference>
<evidence type="ECO:0000256" key="11">
    <source>
        <dbReference type="ARBA" id="ARBA00022833"/>
    </source>
</evidence>
<comment type="subcellular location">
    <subcellularLocation>
        <location evidence="2">Chromosome</location>
    </subcellularLocation>
    <subcellularLocation>
        <location evidence="1">Nucleus</location>
    </subcellularLocation>
</comment>
<evidence type="ECO:0000256" key="9">
    <source>
        <dbReference type="ARBA" id="ARBA00022723"/>
    </source>
</evidence>
<evidence type="ECO:0000256" key="12">
    <source>
        <dbReference type="ARBA" id="ARBA00022853"/>
    </source>
</evidence>
<evidence type="ECO:0000256" key="7">
    <source>
        <dbReference type="ARBA" id="ARBA00022679"/>
    </source>
</evidence>
<feature type="region of interest" description="Disordered" evidence="18">
    <location>
        <begin position="942"/>
        <end position="1009"/>
    </location>
</feature>
<feature type="domain" description="SET" evidence="19">
    <location>
        <begin position="867"/>
        <end position="1082"/>
    </location>
</feature>
<dbReference type="Pfam" id="PF18300">
    <property type="entry name" value="DUF5604"/>
    <property type="match status" value="1"/>
</dbReference>
<dbReference type="InParanoid" id="A0A6J2WM92"/>
<feature type="compositionally biased region" description="Polar residues" evidence="18">
    <location>
        <begin position="213"/>
        <end position="222"/>
    </location>
</feature>
<dbReference type="InterPro" id="IPR001739">
    <property type="entry name" value="Methyl_CpG_DNA-bd"/>
</dbReference>
<dbReference type="GO" id="GO:0005634">
    <property type="term" value="C:nucleus"/>
    <property type="evidence" value="ECO:0007669"/>
    <property type="project" value="UniProtKB-SubCell"/>
</dbReference>
<dbReference type="GO" id="GO:0003677">
    <property type="term" value="F:DNA binding"/>
    <property type="evidence" value="ECO:0007669"/>
    <property type="project" value="InterPro"/>
</dbReference>
<keyword evidence="7" id="KW-0808">Transferase</keyword>
<dbReference type="SMART" id="SM00391">
    <property type="entry name" value="MBD"/>
    <property type="match status" value="1"/>
</dbReference>
<feature type="region of interest" description="Disordered" evidence="18">
    <location>
        <begin position="169"/>
        <end position="236"/>
    </location>
</feature>
<evidence type="ECO:0000256" key="17">
    <source>
        <dbReference type="ARBA" id="ARBA00055955"/>
    </source>
</evidence>
<feature type="domain" description="Pre-SET" evidence="20">
    <location>
        <begin position="791"/>
        <end position="864"/>
    </location>
</feature>
<keyword evidence="13" id="KW-0805">Transcription regulation</keyword>
<dbReference type="RefSeq" id="XP_030644436.1">
    <property type="nucleotide sequence ID" value="XM_030788576.1"/>
</dbReference>
<evidence type="ECO:0000256" key="6">
    <source>
        <dbReference type="ARBA" id="ARBA00022603"/>
    </source>
</evidence>
<dbReference type="PANTHER" id="PTHR46024">
    <property type="entry name" value="HISTONE-LYSINE N-METHYLTRANSFERASE EGGLESS"/>
    <property type="match status" value="1"/>
</dbReference>
<evidence type="ECO:0000256" key="2">
    <source>
        <dbReference type="ARBA" id="ARBA00004286"/>
    </source>
</evidence>
<dbReference type="InterPro" id="IPR007728">
    <property type="entry name" value="Pre-SET_dom"/>
</dbReference>
<evidence type="ECO:0000259" key="19">
    <source>
        <dbReference type="PROSITE" id="PS50280"/>
    </source>
</evidence>
<dbReference type="GO" id="GO:0008270">
    <property type="term" value="F:zinc ion binding"/>
    <property type="evidence" value="ECO:0007669"/>
    <property type="project" value="InterPro"/>
</dbReference>
<dbReference type="SMART" id="SM00468">
    <property type="entry name" value="PreSET"/>
    <property type="match status" value="1"/>
</dbReference>
<evidence type="ECO:0000259" key="20">
    <source>
        <dbReference type="PROSITE" id="PS50867"/>
    </source>
</evidence>
<dbReference type="SUPFAM" id="SSF82199">
    <property type="entry name" value="SET domain"/>
    <property type="match status" value="1"/>
</dbReference>
<dbReference type="PANTHER" id="PTHR46024:SF2">
    <property type="entry name" value="HISTONE-LYSINE N-METHYLTRANSFERASE SETDB1"/>
    <property type="match status" value="1"/>
</dbReference>
<dbReference type="InterPro" id="IPR041291">
    <property type="entry name" value="TUDOR_5"/>
</dbReference>
<evidence type="ECO:0000256" key="1">
    <source>
        <dbReference type="ARBA" id="ARBA00004123"/>
    </source>
</evidence>
<evidence type="ECO:0000256" key="4">
    <source>
        <dbReference type="ARBA" id="ARBA00022454"/>
    </source>
</evidence>
<gene>
    <name evidence="22" type="primary">setdb1a</name>
</gene>
<dbReference type="Proteomes" id="UP000504632">
    <property type="component" value="Chromosome 12"/>
</dbReference>
<dbReference type="SMART" id="SM00333">
    <property type="entry name" value="TUDOR"/>
    <property type="match status" value="2"/>
</dbReference>
<dbReference type="EC" id="2.1.1.354" evidence="3"/>
<feature type="compositionally biased region" description="Basic and acidic residues" evidence="18">
    <location>
        <begin position="964"/>
        <end position="974"/>
    </location>
</feature>
<dbReference type="SUPFAM" id="SSF54171">
    <property type="entry name" value="DNA-binding domain"/>
    <property type="match status" value="1"/>
</dbReference>
<dbReference type="InterPro" id="IPR040880">
    <property type="entry name" value="DUF5604"/>
</dbReference>
<keyword evidence="8" id="KW-0949">S-adenosyl-L-methionine</keyword>
<dbReference type="CTD" id="553292"/>
<dbReference type="GO" id="GO:0070828">
    <property type="term" value="P:heterochromatin organization"/>
    <property type="evidence" value="ECO:0007669"/>
    <property type="project" value="TreeGrafter"/>
</dbReference>
<evidence type="ECO:0000256" key="5">
    <source>
        <dbReference type="ARBA" id="ARBA00022491"/>
    </source>
</evidence>
<dbReference type="Pfam" id="PF01429">
    <property type="entry name" value="MBD"/>
    <property type="match status" value="1"/>
</dbReference>
<evidence type="ECO:0000256" key="16">
    <source>
        <dbReference type="ARBA" id="ARBA00047571"/>
    </source>
</evidence>
<dbReference type="AlphaFoldDB" id="A0A6J2WM92"/>
<keyword evidence="9" id="KW-0479">Metal-binding</keyword>
<accession>A0A6J2WM92</accession>
<comment type="catalytic activity">
    <reaction evidence="16">
        <text>L-lysyl(4)-[histone H3] + 3 S-adenosyl-L-methionine = N(6),N(6),N(6)-trimethyl-L-lysyl(4)-[histone H3] + 3 S-adenosyl-L-homocysteine + 3 H(+)</text>
        <dbReference type="Rhea" id="RHEA:60260"/>
        <dbReference type="Rhea" id="RHEA-COMP:15537"/>
        <dbReference type="Rhea" id="RHEA-COMP:15547"/>
        <dbReference type="ChEBI" id="CHEBI:15378"/>
        <dbReference type="ChEBI" id="CHEBI:29969"/>
        <dbReference type="ChEBI" id="CHEBI:57856"/>
        <dbReference type="ChEBI" id="CHEBI:59789"/>
        <dbReference type="ChEBI" id="CHEBI:61961"/>
        <dbReference type="EC" id="2.1.1.354"/>
    </reaction>
</comment>
<protein>
    <recommendedName>
        <fullName evidence="3">[histone H3]-lysine(4) N-trimethyltransferase</fullName>
        <ecNumber evidence="3">2.1.1.354</ecNumber>
    </recommendedName>
</protein>
<dbReference type="InterPro" id="IPR001214">
    <property type="entry name" value="SET_dom"/>
</dbReference>